<evidence type="ECO:0000313" key="3">
    <source>
        <dbReference type="Proteomes" id="UP000199558"/>
    </source>
</evidence>
<protein>
    <submittedName>
        <fullName evidence="2">Uncharacterized protein</fullName>
    </submittedName>
</protein>
<proteinExistence type="predicted"/>
<accession>A0A1A9B3D3</accession>
<evidence type="ECO:0000256" key="1">
    <source>
        <dbReference type="SAM" id="MobiDB-lite"/>
    </source>
</evidence>
<gene>
    <name evidence="2" type="ORF">GA0070622_0378</name>
</gene>
<keyword evidence="3" id="KW-1185">Reference proteome</keyword>
<dbReference type="AlphaFoldDB" id="A0A1A9B3D3"/>
<sequence length="109" mass="10798">MGTEVPAEVTGARVTAGATGARVTAAEVATGRGRVGRAGVRPGQVERGPGRGGRRTVDGGEERGRLLVRVVGATVAFRGAVAGHLGTVADCSAVESSNAGTVTVETRST</sequence>
<organism evidence="2 3">
    <name type="scientific">Micromonospora sediminicola</name>
    <dbReference type="NCBI Taxonomy" id="946078"/>
    <lineage>
        <taxon>Bacteria</taxon>
        <taxon>Bacillati</taxon>
        <taxon>Actinomycetota</taxon>
        <taxon>Actinomycetes</taxon>
        <taxon>Micromonosporales</taxon>
        <taxon>Micromonosporaceae</taxon>
        <taxon>Micromonospora</taxon>
    </lineage>
</organism>
<reference evidence="3" key="1">
    <citation type="submission" date="2016-06" db="EMBL/GenBank/DDBJ databases">
        <authorList>
            <person name="Varghese N."/>
            <person name="Submissions Spin"/>
        </authorList>
    </citation>
    <scope>NUCLEOTIDE SEQUENCE [LARGE SCALE GENOMIC DNA]</scope>
    <source>
        <strain evidence="3">DSM 45794</strain>
    </source>
</reference>
<dbReference type="Proteomes" id="UP000199558">
    <property type="component" value="Unassembled WGS sequence"/>
</dbReference>
<evidence type="ECO:0000313" key="2">
    <source>
        <dbReference type="EMBL" id="SBT63427.1"/>
    </source>
</evidence>
<dbReference type="STRING" id="946078.GA0070622_0378"/>
<feature type="compositionally biased region" description="Low complexity" evidence="1">
    <location>
        <begin position="29"/>
        <end position="45"/>
    </location>
</feature>
<name>A0A1A9B3D3_9ACTN</name>
<feature type="region of interest" description="Disordered" evidence="1">
    <location>
        <begin position="29"/>
        <end position="60"/>
    </location>
</feature>
<dbReference type="EMBL" id="FLRH01000003">
    <property type="protein sequence ID" value="SBT63427.1"/>
    <property type="molecule type" value="Genomic_DNA"/>
</dbReference>